<comment type="caution">
    <text evidence="1">The sequence shown here is derived from an EMBL/GenBank/DDBJ whole genome shotgun (WGS) entry which is preliminary data.</text>
</comment>
<dbReference type="Proteomes" id="UP000242146">
    <property type="component" value="Unassembled WGS sequence"/>
</dbReference>
<name>A0A1X2G5L1_9FUNG</name>
<dbReference type="Pfam" id="PF09404">
    <property type="entry name" value="C12orf66_like"/>
    <property type="match status" value="1"/>
</dbReference>
<gene>
    <name evidence="1" type="ORF">DM01DRAFT_1339903</name>
</gene>
<dbReference type="EMBL" id="MCGT01000041">
    <property type="protein sequence ID" value="ORX45674.1"/>
    <property type="molecule type" value="Genomic_DNA"/>
</dbReference>
<evidence type="ECO:0000313" key="1">
    <source>
        <dbReference type="EMBL" id="ORX45674.1"/>
    </source>
</evidence>
<dbReference type="SUPFAM" id="SSF160651">
    <property type="entry name" value="FLJ32549 C-terminal domain-like"/>
    <property type="match status" value="1"/>
</dbReference>
<dbReference type="SUPFAM" id="SSF158548">
    <property type="entry name" value="FLJ32549 domain-like"/>
    <property type="match status" value="1"/>
</dbReference>
<dbReference type="InterPro" id="IPR038060">
    <property type="entry name" value="C12orf66-like_central_sf"/>
</dbReference>
<proteinExistence type="predicted"/>
<accession>A0A1X2G5L1</accession>
<dbReference type="PANTHER" id="PTHR31581">
    <property type="entry name" value="KICSTOR COMPLEX PROTEIN C12ORF66"/>
    <property type="match status" value="1"/>
</dbReference>
<organism evidence="1 2">
    <name type="scientific">Hesseltinella vesiculosa</name>
    <dbReference type="NCBI Taxonomy" id="101127"/>
    <lineage>
        <taxon>Eukaryota</taxon>
        <taxon>Fungi</taxon>
        <taxon>Fungi incertae sedis</taxon>
        <taxon>Mucoromycota</taxon>
        <taxon>Mucoromycotina</taxon>
        <taxon>Mucoromycetes</taxon>
        <taxon>Mucorales</taxon>
        <taxon>Cunninghamellaceae</taxon>
        <taxon>Hesseltinella</taxon>
    </lineage>
</organism>
<keyword evidence="2" id="KW-1185">Reference proteome</keyword>
<dbReference type="GO" id="GO:0034198">
    <property type="term" value="P:cellular response to amino acid starvation"/>
    <property type="evidence" value="ECO:0007669"/>
    <property type="project" value="TreeGrafter"/>
</dbReference>
<dbReference type="GO" id="GO:0061462">
    <property type="term" value="P:protein localization to lysosome"/>
    <property type="evidence" value="ECO:0007669"/>
    <property type="project" value="TreeGrafter"/>
</dbReference>
<dbReference type="OrthoDB" id="18134at2759"/>
<dbReference type="InterPro" id="IPR018544">
    <property type="entry name" value="KICS_2"/>
</dbReference>
<dbReference type="AlphaFoldDB" id="A0A1X2G5L1"/>
<dbReference type="GO" id="GO:0042149">
    <property type="term" value="P:cellular response to glucose starvation"/>
    <property type="evidence" value="ECO:0007669"/>
    <property type="project" value="TreeGrafter"/>
</dbReference>
<dbReference type="PANTHER" id="PTHR31581:SF1">
    <property type="entry name" value="KICSTOR SUBUNIT 2"/>
    <property type="match status" value="1"/>
</dbReference>
<dbReference type="Gene3D" id="1.10.3450.30">
    <property type="match status" value="1"/>
</dbReference>
<sequence>MVDVRPGPLLQAIGAFDYAASTKLANKLLKVHHPLGNVLVKLINCENLYSQLSFMKPKWFMRKDSMLNSMYTYLADDASKELNAIYPTLLSQEDRDTISTVLQGIIDLCTVRQGLISIYQRLAASQAMVLPALLKDLDHFTGLPLSPRLDFLGVSVEQELRVMTKLLQSHVAITDYAFQNACINVFNCRQTLTDWKHQCQAQVYPEKTPLNQETKDSSSWPFGLFASAESKATKLGEGWPPTIRWHEKYMNNLNAKMTLYFYDLLLAKERLLVDDDPQRSLWKGIGTDYFDRINTFRKRHGVHSIGLIYQVKSDKPFFPQGFVFDDAPYDPPQGIHSFPYIFSVPKQPPVEHMPNLISIIQGSHAKLNDFKAGPVHFFDKKIESMYYLMRVDEHVICVLIYQEKQMQKEPATLQFMSTLVQDLRGTAVIAELLRMD</sequence>
<reference evidence="1 2" key="1">
    <citation type="submission" date="2016-07" db="EMBL/GenBank/DDBJ databases">
        <title>Pervasive Adenine N6-methylation of Active Genes in Fungi.</title>
        <authorList>
            <consortium name="DOE Joint Genome Institute"/>
            <person name="Mondo S.J."/>
            <person name="Dannebaum R.O."/>
            <person name="Kuo R.C."/>
            <person name="Labutti K."/>
            <person name="Haridas S."/>
            <person name="Kuo A."/>
            <person name="Salamov A."/>
            <person name="Ahrendt S.R."/>
            <person name="Lipzen A."/>
            <person name="Sullivan W."/>
            <person name="Andreopoulos W.B."/>
            <person name="Clum A."/>
            <person name="Lindquist E."/>
            <person name="Daum C."/>
            <person name="Ramamoorthy G.K."/>
            <person name="Gryganskyi A."/>
            <person name="Culley D."/>
            <person name="Magnuson J.K."/>
            <person name="James T.Y."/>
            <person name="O'Malley M.A."/>
            <person name="Stajich J.E."/>
            <person name="Spatafora J.W."/>
            <person name="Visel A."/>
            <person name="Grigoriev I.V."/>
        </authorList>
    </citation>
    <scope>NUCLEOTIDE SEQUENCE [LARGE SCALE GENOMIC DNA]</scope>
    <source>
        <strain evidence="1 2">NRRL 3301</strain>
    </source>
</reference>
<protein>
    <submittedName>
        <fullName evidence="1">Uncharacterized protein</fullName>
    </submittedName>
</protein>
<dbReference type="STRING" id="101127.A0A1X2G5L1"/>
<dbReference type="GO" id="GO:1904262">
    <property type="term" value="P:negative regulation of TORC1 signaling"/>
    <property type="evidence" value="ECO:0007669"/>
    <property type="project" value="TreeGrafter"/>
</dbReference>
<evidence type="ECO:0000313" key="2">
    <source>
        <dbReference type="Proteomes" id="UP000242146"/>
    </source>
</evidence>